<proteinExistence type="predicted"/>
<dbReference type="InterPro" id="IPR032675">
    <property type="entry name" value="LRR_dom_sf"/>
</dbReference>
<dbReference type="InterPro" id="IPR052394">
    <property type="entry name" value="LRR-containing"/>
</dbReference>
<reference evidence="1" key="1">
    <citation type="submission" date="2022-08" db="EMBL/GenBank/DDBJ databases">
        <title>Novel sulfate-reducing endosymbionts in the free-living metamonad Anaeramoeba.</title>
        <authorList>
            <person name="Jerlstrom-Hultqvist J."/>
            <person name="Cepicka I."/>
            <person name="Gallot-Lavallee L."/>
            <person name="Salas-Leiva D."/>
            <person name="Curtis B.A."/>
            <person name="Zahonova K."/>
            <person name="Pipaliya S."/>
            <person name="Dacks J."/>
            <person name="Roger A.J."/>
        </authorList>
    </citation>
    <scope>NUCLEOTIDE SEQUENCE</scope>
    <source>
        <strain evidence="1">Schooner1</strain>
    </source>
</reference>
<dbReference type="PANTHER" id="PTHR24114">
    <property type="entry name" value="LEUCINE RICH REPEAT FAMILY PROTEIN"/>
    <property type="match status" value="1"/>
</dbReference>
<accession>A0ABQ8YJD0</accession>
<dbReference type="Proteomes" id="UP001150062">
    <property type="component" value="Unassembled WGS sequence"/>
</dbReference>
<dbReference type="Gene3D" id="3.80.10.10">
    <property type="entry name" value="Ribonuclease Inhibitor"/>
    <property type="match status" value="1"/>
</dbReference>
<dbReference type="SMART" id="SM00368">
    <property type="entry name" value="LRR_RI"/>
    <property type="match status" value="2"/>
</dbReference>
<keyword evidence="2" id="KW-1185">Reference proteome</keyword>
<dbReference type="EMBL" id="JAOAOG010000161">
    <property type="protein sequence ID" value="KAJ6244662.1"/>
    <property type="molecule type" value="Genomic_DNA"/>
</dbReference>
<gene>
    <name evidence="1" type="ORF">M0813_21039</name>
</gene>
<dbReference type="SUPFAM" id="SSF52047">
    <property type="entry name" value="RNI-like"/>
    <property type="match status" value="1"/>
</dbReference>
<sequence length="73" mass="8235">MQRLILNDQDLTHLDLSYNEIGSKAMEVLSEALKVNQALTELVFSENRIGDKEMQALSESLKRKPSPDQLGSF</sequence>
<name>A0ABQ8YJD0_9EUKA</name>
<evidence type="ECO:0000313" key="2">
    <source>
        <dbReference type="Proteomes" id="UP001150062"/>
    </source>
</evidence>
<dbReference type="Pfam" id="PF13516">
    <property type="entry name" value="LRR_6"/>
    <property type="match status" value="2"/>
</dbReference>
<comment type="caution">
    <text evidence="1">The sequence shown here is derived from an EMBL/GenBank/DDBJ whole genome shotgun (WGS) entry which is preliminary data.</text>
</comment>
<dbReference type="PANTHER" id="PTHR24114:SF2">
    <property type="entry name" value="F-BOX DOMAIN-CONTAINING PROTEIN-RELATED"/>
    <property type="match status" value="1"/>
</dbReference>
<protein>
    <submittedName>
        <fullName evidence="1">Leucine rich repeat family protein</fullName>
    </submittedName>
</protein>
<evidence type="ECO:0000313" key="1">
    <source>
        <dbReference type="EMBL" id="KAJ6244662.1"/>
    </source>
</evidence>
<organism evidence="1 2">
    <name type="scientific">Anaeramoeba flamelloides</name>
    <dbReference type="NCBI Taxonomy" id="1746091"/>
    <lineage>
        <taxon>Eukaryota</taxon>
        <taxon>Metamonada</taxon>
        <taxon>Anaeramoebidae</taxon>
        <taxon>Anaeramoeba</taxon>
    </lineage>
</organism>
<dbReference type="InterPro" id="IPR001611">
    <property type="entry name" value="Leu-rich_rpt"/>
</dbReference>